<feature type="signal peptide" evidence="1">
    <location>
        <begin position="1"/>
        <end position="19"/>
    </location>
</feature>
<reference evidence="2" key="1">
    <citation type="submission" date="2020-03" db="EMBL/GenBank/DDBJ databases">
        <title>FDA dAtabase for Regulatory Grade micrObial Sequences (FDA-ARGOS): Supporting development and validation of Infectious Disease Dx tests.</title>
        <authorList>
            <person name="Campos J."/>
            <person name="Goldberg B."/>
            <person name="Tallon L."/>
            <person name="Sadzewicz L."/>
            <person name="Vavikolanu K."/>
            <person name="Mehta A."/>
            <person name="Aluvathingal J."/>
            <person name="Nadendla S."/>
            <person name="Nandy P."/>
            <person name="Geyer C."/>
            <person name="Yan Y."/>
            <person name="Sichtig H."/>
        </authorList>
    </citation>
    <scope>NUCLEOTIDE SEQUENCE [LARGE SCALE GENOMIC DNA]</scope>
    <source>
        <strain evidence="2">FDAARGOS_652</strain>
    </source>
</reference>
<evidence type="ECO:0008006" key="4">
    <source>
        <dbReference type="Google" id="ProtNLM"/>
    </source>
</evidence>
<keyword evidence="1" id="KW-0732">Signal</keyword>
<dbReference type="OrthoDB" id="5406216at2759"/>
<evidence type="ECO:0000256" key="1">
    <source>
        <dbReference type="SAM" id="SignalP"/>
    </source>
</evidence>
<protein>
    <recommendedName>
        <fullName evidence="4">Protein KRE1</fullName>
    </recommendedName>
</protein>
<dbReference type="Proteomes" id="UP000590412">
    <property type="component" value="Unassembled WGS sequence"/>
</dbReference>
<comment type="caution">
    <text evidence="2">The sequence shown here is derived from an EMBL/GenBank/DDBJ whole genome shotgun (WGS) entry which is preliminary data.</text>
</comment>
<dbReference type="AlphaFoldDB" id="A0A8X7TCS0"/>
<name>A0A8X7TCS0_CANPA</name>
<sequence>MNFLKLVYSLFFLLAFSTAKTTSSSSSSSTIATTTTKSSQSNTSVWVTGTDASGITRTTQSIYYQSFKSAYTEAEETYSSASIGLGSISGVVGHIRTYDRTTISSAGAAGAAGDDGFAVGRSFIALNGLFSLIYILL</sequence>
<gene>
    <name evidence="2" type="ORF">FOB60_000249</name>
</gene>
<dbReference type="Pfam" id="PF17056">
    <property type="entry name" value="KRE1"/>
    <property type="match status" value="1"/>
</dbReference>
<accession>A0A8X7TCS0</accession>
<dbReference type="InterPro" id="IPR031452">
    <property type="entry name" value="Kre1"/>
</dbReference>
<feature type="chain" id="PRO_5044694700" description="Protein KRE1" evidence="1">
    <location>
        <begin position="20"/>
        <end position="137"/>
    </location>
</feature>
<evidence type="ECO:0000313" key="2">
    <source>
        <dbReference type="EMBL" id="KAF6058667.1"/>
    </source>
</evidence>
<proteinExistence type="predicted"/>
<dbReference type="GO" id="GO:0031505">
    <property type="term" value="P:fungal-type cell wall organization"/>
    <property type="evidence" value="ECO:0007669"/>
    <property type="project" value="InterPro"/>
</dbReference>
<dbReference type="EMBL" id="JABWAB010000001">
    <property type="protein sequence ID" value="KAF6058667.1"/>
    <property type="molecule type" value="Genomic_DNA"/>
</dbReference>
<organism evidence="2 3">
    <name type="scientific">Candida parapsilosis</name>
    <name type="common">Yeast</name>
    <dbReference type="NCBI Taxonomy" id="5480"/>
    <lineage>
        <taxon>Eukaryota</taxon>
        <taxon>Fungi</taxon>
        <taxon>Dikarya</taxon>
        <taxon>Ascomycota</taxon>
        <taxon>Saccharomycotina</taxon>
        <taxon>Pichiomycetes</taxon>
        <taxon>Debaryomycetaceae</taxon>
        <taxon>Candida/Lodderomyces clade</taxon>
        <taxon>Candida</taxon>
    </lineage>
</organism>
<evidence type="ECO:0000313" key="3">
    <source>
        <dbReference type="Proteomes" id="UP000590412"/>
    </source>
</evidence>